<dbReference type="OrthoDB" id="364348at2759"/>
<gene>
    <name evidence="5" type="ORF">CVT26_009085</name>
</gene>
<sequence>MSFQDIEAGYGGHPSRSPSSSNPQSREDTAFQSLQQSLSLQVFKMNANVQGMLKLVDQLGTGKDSAALRKSLHDLTDTTRAMAKRGSEDLKRLSELQANLPHQKTALQKTSHDLQMSLVAFQRAQQVSAERQRTVVQGVKLAIDDEQHHPSNPDEPEPTPQEQRQAQILQAQLSPHELAYQESLIQEREAEIREIEQGIHELSEIFHDLGTLVNQQGSMIGMYSCFLCYPLPSSPLAPHAPLTRSQNTCHNRGVFLDDSLFSSLPFVLGSDRFSFVDNIELNISSVSADTGAASQELTTAAEYQRKAGKRAACLMLILAVVAAVVLLAYIRHVIRI</sequence>
<dbReference type="InterPro" id="IPR000727">
    <property type="entry name" value="T_SNARE_dom"/>
</dbReference>
<dbReference type="InterPro" id="IPR006011">
    <property type="entry name" value="Syntaxin_N"/>
</dbReference>
<dbReference type="GO" id="GO:0006906">
    <property type="term" value="P:vesicle fusion"/>
    <property type="evidence" value="ECO:0007669"/>
    <property type="project" value="TreeGrafter"/>
</dbReference>
<feature type="region of interest" description="Disordered" evidence="2">
    <location>
        <begin position="144"/>
        <end position="165"/>
    </location>
</feature>
<dbReference type="GO" id="GO:0012505">
    <property type="term" value="C:endomembrane system"/>
    <property type="evidence" value="ECO:0007669"/>
    <property type="project" value="TreeGrafter"/>
</dbReference>
<dbReference type="InParanoid" id="A0A409WUJ1"/>
<accession>A0A409WUJ1</accession>
<feature type="domain" description="T-SNARE coiled-coil homology" evidence="4">
    <location>
        <begin position="182"/>
        <end position="220"/>
    </location>
</feature>
<dbReference type="GO" id="GO:0048278">
    <property type="term" value="P:vesicle docking"/>
    <property type="evidence" value="ECO:0007669"/>
    <property type="project" value="TreeGrafter"/>
</dbReference>
<dbReference type="FunCoup" id="A0A409WUJ1">
    <property type="interactions" value="239"/>
</dbReference>
<evidence type="ECO:0000313" key="6">
    <source>
        <dbReference type="Proteomes" id="UP000284706"/>
    </source>
</evidence>
<evidence type="ECO:0000256" key="3">
    <source>
        <dbReference type="SAM" id="Phobius"/>
    </source>
</evidence>
<comment type="caution">
    <text evidence="5">The sequence shown here is derived from an EMBL/GenBank/DDBJ whole genome shotgun (WGS) entry which is preliminary data.</text>
</comment>
<evidence type="ECO:0000256" key="2">
    <source>
        <dbReference type="SAM" id="MobiDB-lite"/>
    </source>
</evidence>
<protein>
    <recommendedName>
        <fullName evidence="4">t-SNARE coiled-coil homology domain-containing protein</fullName>
    </recommendedName>
</protein>
<dbReference type="Pfam" id="PF05739">
    <property type="entry name" value="SNARE"/>
    <property type="match status" value="1"/>
</dbReference>
<dbReference type="Gene3D" id="1.20.5.110">
    <property type="match status" value="2"/>
</dbReference>
<dbReference type="AlphaFoldDB" id="A0A409WUJ1"/>
<keyword evidence="6" id="KW-1185">Reference proteome</keyword>
<dbReference type="EMBL" id="NHYE01004789">
    <property type="protein sequence ID" value="PPQ82136.1"/>
    <property type="molecule type" value="Genomic_DNA"/>
</dbReference>
<feature type="compositionally biased region" description="Low complexity" evidence="2">
    <location>
        <begin position="14"/>
        <end position="24"/>
    </location>
</feature>
<dbReference type="PANTHER" id="PTHR19957">
    <property type="entry name" value="SYNTAXIN"/>
    <property type="match status" value="1"/>
</dbReference>
<dbReference type="STRING" id="231916.A0A409WUJ1"/>
<dbReference type="PROSITE" id="PS50192">
    <property type="entry name" value="T_SNARE"/>
    <property type="match status" value="1"/>
</dbReference>
<evidence type="ECO:0000259" key="4">
    <source>
        <dbReference type="PROSITE" id="PS50192"/>
    </source>
</evidence>
<organism evidence="5 6">
    <name type="scientific">Gymnopilus dilepis</name>
    <dbReference type="NCBI Taxonomy" id="231916"/>
    <lineage>
        <taxon>Eukaryota</taxon>
        <taxon>Fungi</taxon>
        <taxon>Dikarya</taxon>
        <taxon>Basidiomycota</taxon>
        <taxon>Agaricomycotina</taxon>
        <taxon>Agaricomycetes</taxon>
        <taxon>Agaricomycetidae</taxon>
        <taxon>Agaricales</taxon>
        <taxon>Agaricineae</taxon>
        <taxon>Hymenogastraceae</taxon>
        <taxon>Gymnopilus</taxon>
    </lineage>
</organism>
<dbReference type="GO" id="GO:0006886">
    <property type="term" value="P:intracellular protein transport"/>
    <property type="evidence" value="ECO:0007669"/>
    <property type="project" value="TreeGrafter"/>
</dbReference>
<dbReference type="InterPro" id="IPR010989">
    <property type="entry name" value="SNARE"/>
</dbReference>
<dbReference type="GO" id="GO:0000149">
    <property type="term" value="F:SNARE binding"/>
    <property type="evidence" value="ECO:0007669"/>
    <property type="project" value="TreeGrafter"/>
</dbReference>
<dbReference type="Proteomes" id="UP000284706">
    <property type="component" value="Unassembled WGS sequence"/>
</dbReference>
<dbReference type="InterPro" id="IPR045242">
    <property type="entry name" value="Syntaxin"/>
</dbReference>
<dbReference type="PANTHER" id="PTHR19957:SF38">
    <property type="entry name" value="LD27581P"/>
    <property type="match status" value="1"/>
</dbReference>
<evidence type="ECO:0000313" key="5">
    <source>
        <dbReference type="EMBL" id="PPQ82136.1"/>
    </source>
</evidence>
<reference evidence="5 6" key="1">
    <citation type="journal article" date="2018" name="Evol. Lett.">
        <title>Horizontal gene cluster transfer increased hallucinogenic mushroom diversity.</title>
        <authorList>
            <person name="Reynolds H.T."/>
            <person name="Vijayakumar V."/>
            <person name="Gluck-Thaler E."/>
            <person name="Korotkin H.B."/>
            <person name="Matheny P.B."/>
            <person name="Slot J.C."/>
        </authorList>
    </citation>
    <scope>NUCLEOTIDE SEQUENCE [LARGE SCALE GENOMIC DNA]</scope>
    <source>
        <strain evidence="5 6">SRW20</strain>
    </source>
</reference>
<dbReference type="Gene3D" id="1.20.58.70">
    <property type="match status" value="1"/>
</dbReference>
<dbReference type="GO" id="GO:0005484">
    <property type="term" value="F:SNAP receptor activity"/>
    <property type="evidence" value="ECO:0007669"/>
    <property type="project" value="TreeGrafter"/>
</dbReference>
<name>A0A409WUJ1_9AGAR</name>
<comment type="similarity">
    <text evidence="1">Belongs to the syntaxin family.</text>
</comment>
<dbReference type="Pfam" id="PF14523">
    <property type="entry name" value="Syntaxin_2"/>
    <property type="match status" value="1"/>
</dbReference>
<dbReference type="GO" id="GO:0006896">
    <property type="term" value="P:Golgi to vacuole transport"/>
    <property type="evidence" value="ECO:0007669"/>
    <property type="project" value="TreeGrafter"/>
</dbReference>
<dbReference type="SUPFAM" id="SSF47661">
    <property type="entry name" value="t-snare proteins"/>
    <property type="match status" value="1"/>
</dbReference>
<keyword evidence="3" id="KW-0472">Membrane</keyword>
<feature type="region of interest" description="Disordered" evidence="2">
    <location>
        <begin position="1"/>
        <end position="30"/>
    </location>
</feature>
<dbReference type="GO" id="GO:0031201">
    <property type="term" value="C:SNARE complex"/>
    <property type="evidence" value="ECO:0007669"/>
    <property type="project" value="TreeGrafter"/>
</dbReference>
<keyword evidence="3" id="KW-1133">Transmembrane helix</keyword>
<feature type="transmembrane region" description="Helical" evidence="3">
    <location>
        <begin position="311"/>
        <end position="330"/>
    </location>
</feature>
<keyword evidence="3" id="KW-0812">Transmembrane</keyword>
<evidence type="ECO:0000256" key="1">
    <source>
        <dbReference type="ARBA" id="ARBA00009063"/>
    </source>
</evidence>
<proteinExistence type="inferred from homology"/>